<dbReference type="PANTHER" id="PTHR46594">
    <property type="entry name" value="P-TYPE CATION-TRANSPORTING ATPASE"/>
    <property type="match status" value="1"/>
</dbReference>
<dbReference type="Gene3D" id="2.70.150.10">
    <property type="entry name" value="Calcium-transporting ATPase, cytoplasmic transduction domain A"/>
    <property type="match status" value="1"/>
</dbReference>
<dbReference type="NCBIfam" id="TIGR01494">
    <property type="entry name" value="ATPase_P-type"/>
    <property type="match status" value="1"/>
</dbReference>
<dbReference type="SUPFAM" id="SSF55008">
    <property type="entry name" value="HMA, heavy metal-associated domain"/>
    <property type="match status" value="2"/>
</dbReference>
<feature type="transmembrane region" description="Helical" evidence="15">
    <location>
        <begin position="569"/>
        <end position="592"/>
    </location>
</feature>
<dbReference type="CDD" id="cd02094">
    <property type="entry name" value="P-type_ATPase_Cu-like"/>
    <property type="match status" value="1"/>
</dbReference>
<dbReference type="InterPro" id="IPR023298">
    <property type="entry name" value="ATPase_P-typ_TM_dom_sf"/>
</dbReference>
<evidence type="ECO:0000256" key="8">
    <source>
        <dbReference type="ARBA" id="ARBA00022840"/>
    </source>
</evidence>
<dbReference type="InterPro" id="IPR018303">
    <property type="entry name" value="ATPase_P-typ_P_site"/>
</dbReference>
<comment type="similarity">
    <text evidence="15">Belongs to the cation transport ATPase (P-type) (TC 3.A.3) family. Type IB subfamily.</text>
</comment>
<dbReference type="InterPro" id="IPR036412">
    <property type="entry name" value="HAD-like_sf"/>
</dbReference>
<comment type="subcellular location">
    <subcellularLocation>
        <location evidence="1 15">Membrane</location>
    </subcellularLocation>
</comment>
<feature type="transmembrane region" description="Helical" evidence="15">
    <location>
        <begin position="900"/>
        <end position="923"/>
    </location>
</feature>
<dbReference type="PROSITE" id="PS00154">
    <property type="entry name" value="ATPASE_E1_E2"/>
    <property type="match status" value="1"/>
</dbReference>
<dbReference type="PRINTS" id="PR00119">
    <property type="entry name" value="CATATPASE"/>
</dbReference>
<feature type="domain" description="HMA" evidence="16">
    <location>
        <begin position="79"/>
        <end position="145"/>
    </location>
</feature>
<evidence type="ECO:0000313" key="18">
    <source>
        <dbReference type="Proteomes" id="UP000054886"/>
    </source>
</evidence>
<evidence type="ECO:0000256" key="15">
    <source>
        <dbReference type="RuleBase" id="RU362081"/>
    </source>
</evidence>
<keyword evidence="4 15" id="KW-0812">Transmembrane</keyword>
<dbReference type="SFLD" id="SFLDS00003">
    <property type="entry name" value="Haloacid_Dehalogenase"/>
    <property type="match status" value="1"/>
</dbReference>
<keyword evidence="10 15" id="KW-1133">Transmembrane helix</keyword>
<dbReference type="VEuPathDB" id="FungiDB:GWK60_M08547"/>
<keyword evidence="9" id="KW-1278">Translocase</keyword>
<dbReference type="Proteomes" id="UP000054886">
    <property type="component" value="Unassembled WGS sequence"/>
</dbReference>
<feature type="transmembrane region" description="Helical" evidence="15">
    <location>
        <begin position="258"/>
        <end position="280"/>
    </location>
</feature>
<evidence type="ECO:0000256" key="11">
    <source>
        <dbReference type="ARBA" id="ARBA00023008"/>
    </source>
</evidence>
<feature type="transmembrane region" description="Helical" evidence="15">
    <location>
        <begin position="335"/>
        <end position="352"/>
    </location>
</feature>
<dbReference type="InterPro" id="IPR023214">
    <property type="entry name" value="HAD_sf"/>
</dbReference>
<dbReference type="InterPro" id="IPR044492">
    <property type="entry name" value="P_typ_ATPase_HD_dom"/>
</dbReference>
<dbReference type="CDD" id="cd00371">
    <property type="entry name" value="HMA"/>
    <property type="match status" value="2"/>
</dbReference>
<reference evidence="17 18" key="1">
    <citation type="submission" date="2015-10" db="EMBL/GenBank/DDBJ databases">
        <title>Draft genomes sequences of Candida glabrata isolates 1A, 1B, 2A, 2B, 3A and 3B.</title>
        <authorList>
            <person name="Haavelsrud O.E."/>
            <person name="Gaustad P."/>
        </authorList>
    </citation>
    <scope>NUCLEOTIDE SEQUENCE [LARGE SCALE GENOMIC DNA]</scope>
    <source>
        <strain evidence="17">910700640</strain>
    </source>
</reference>
<dbReference type="GO" id="GO:0016887">
    <property type="term" value="F:ATP hydrolysis activity"/>
    <property type="evidence" value="ECO:0007669"/>
    <property type="project" value="InterPro"/>
</dbReference>
<evidence type="ECO:0000256" key="2">
    <source>
        <dbReference type="ARBA" id="ARBA00012517"/>
    </source>
</evidence>
<evidence type="ECO:0000256" key="12">
    <source>
        <dbReference type="ARBA" id="ARBA00023065"/>
    </source>
</evidence>
<dbReference type="PROSITE" id="PS01047">
    <property type="entry name" value="HMA_1"/>
    <property type="match status" value="1"/>
</dbReference>
<dbReference type="PANTHER" id="PTHR46594:SF4">
    <property type="entry name" value="P-TYPE CATION-TRANSPORTING ATPASE"/>
    <property type="match status" value="1"/>
</dbReference>
<dbReference type="SUPFAM" id="SSF81653">
    <property type="entry name" value="Calcium ATPase, transduction domain A"/>
    <property type="match status" value="1"/>
</dbReference>
<dbReference type="GO" id="GO:0016020">
    <property type="term" value="C:membrane"/>
    <property type="evidence" value="ECO:0007669"/>
    <property type="project" value="UniProtKB-SubCell"/>
</dbReference>
<dbReference type="InterPro" id="IPR027256">
    <property type="entry name" value="P-typ_ATPase_IB"/>
</dbReference>
<evidence type="ECO:0000256" key="4">
    <source>
        <dbReference type="ARBA" id="ARBA00022692"/>
    </source>
</evidence>
<dbReference type="InterPro" id="IPR008250">
    <property type="entry name" value="ATPase_P-typ_transduc_dom_A_sf"/>
</dbReference>
<organism evidence="17 18">
    <name type="scientific">Candida glabrata</name>
    <name type="common">Yeast</name>
    <name type="synonym">Torulopsis glabrata</name>
    <dbReference type="NCBI Taxonomy" id="5478"/>
    <lineage>
        <taxon>Eukaryota</taxon>
        <taxon>Fungi</taxon>
        <taxon>Dikarya</taxon>
        <taxon>Ascomycota</taxon>
        <taxon>Saccharomycotina</taxon>
        <taxon>Saccharomycetes</taxon>
        <taxon>Saccharomycetales</taxon>
        <taxon>Saccharomycetaceae</taxon>
        <taxon>Nakaseomyces</taxon>
    </lineage>
</organism>
<keyword evidence="12" id="KW-0406">Ion transport</keyword>
<dbReference type="InterPro" id="IPR036163">
    <property type="entry name" value="HMA_dom_sf"/>
</dbReference>
<dbReference type="InterPro" id="IPR006122">
    <property type="entry name" value="HMA_Cu_ion-bd"/>
</dbReference>
<dbReference type="InterPro" id="IPR006121">
    <property type="entry name" value="HMA_dom"/>
</dbReference>
<proteinExistence type="inferred from homology"/>
<dbReference type="InterPro" id="IPR023299">
    <property type="entry name" value="ATPase_P-typ_cyto_dom_N"/>
</dbReference>
<dbReference type="AlphaFoldDB" id="A0A0W0DQB1"/>
<evidence type="ECO:0000256" key="3">
    <source>
        <dbReference type="ARBA" id="ARBA00022448"/>
    </source>
</evidence>
<dbReference type="VEuPathDB" id="FungiDB:B1J91_M08602g"/>
<dbReference type="GO" id="GO:0030003">
    <property type="term" value="P:intracellular monoatomic cation homeostasis"/>
    <property type="evidence" value="ECO:0007669"/>
    <property type="project" value="UniProtKB-ARBA"/>
</dbReference>
<dbReference type="PROSITE" id="PS50846">
    <property type="entry name" value="HMA_2"/>
    <property type="match status" value="2"/>
</dbReference>
<keyword evidence="11" id="KW-0186">Copper</keyword>
<dbReference type="NCBIfam" id="TIGR01525">
    <property type="entry name" value="ATPase-IB_hvy"/>
    <property type="match status" value="1"/>
</dbReference>
<keyword evidence="5 15" id="KW-0479">Metal-binding</keyword>
<keyword evidence="3" id="KW-0813">Transport</keyword>
<dbReference type="GO" id="GO:0005507">
    <property type="term" value="F:copper ion binding"/>
    <property type="evidence" value="ECO:0007669"/>
    <property type="project" value="InterPro"/>
</dbReference>
<dbReference type="Gene3D" id="3.30.70.100">
    <property type="match status" value="2"/>
</dbReference>
<feature type="transmembrane region" description="Helical" evidence="15">
    <location>
        <begin position="526"/>
        <end position="549"/>
    </location>
</feature>
<dbReference type="GO" id="GO:0140581">
    <property type="term" value="F:P-type monovalent copper transporter activity"/>
    <property type="evidence" value="ECO:0007669"/>
    <property type="project" value="UniProtKB-EC"/>
</dbReference>
<evidence type="ECO:0000313" key="17">
    <source>
        <dbReference type="EMBL" id="KTB04141.1"/>
    </source>
</evidence>
<keyword evidence="13 15" id="KW-0472">Membrane</keyword>
<feature type="domain" description="HMA" evidence="16">
    <location>
        <begin position="2"/>
        <end position="67"/>
    </location>
</feature>
<evidence type="ECO:0000256" key="1">
    <source>
        <dbReference type="ARBA" id="ARBA00004370"/>
    </source>
</evidence>
<dbReference type="NCBIfam" id="TIGR00003">
    <property type="entry name" value="copper ion binding protein"/>
    <property type="match status" value="1"/>
</dbReference>
<comment type="caution">
    <text evidence="17">The sequence shown here is derived from an EMBL/GenBank/DDBJ whole genome shotgun (WGS) entry which is preliminary data.</text>
</comment>
<evidence type="ECO:0000256" key="9">
    <source>
        <dbReference type="ARBA" id="ARBA00022967"/>
    </source>
</evidence>
<dbReference type="InterPro" id="IPR017969">
    <property type="entry name" value="Heavy-metal-associated_CS"/>
</dbReference>
<keyword evidence="6" id="KW-0677">Repeat</keyword>
<feature type="transmembrane region" description="Helical" evidence="15">
    <location>
        <begin position="372"/>
        <end position="390"/>
    </location>
</feature>
<dbReference type="EMBL" id="LLZZ01000117">
    <property type="protein sequence ID" value="KTB04141.1"/>
    <property type="molecule type" value="Genomic_DNA"/>
</dbReference>
<dbReference type="SUPFAM" id="SSF56784">
    <property type="entry name" value="HAD-like"/>
    <property type="match status" value="1"/>
</dbReference>
<keyword evidence="7 15" id="KW-0547">Nucleotide-binding</keyword>
<dbReference type="GO" id="GO:0005524">
    <property type="term" value="F:ATP binding"/>
    <property type="evidence" value="ECO:0007669"/>
    <property type="project" value="UniProtKB-UniRule"/>
</dbReference>
<dbReference type="FunFam" id="3.30.70.100:FF:000001">
    <property type="entry name" value="ATPase copper transporting beta"/>
    <property type="match status" value="1"/>
</dbReference>
<dbReference type="VEuPathDB" id="FungiDB:GVI51_M08569"/>
<evidence type="ECO:0000256" key="14">
    <source>
        <dbReference type="ARBA" id="ARBA00080126"/>
    </source>
</evidence>
<dbReference type="Pfam" id="PF00702">
    <property type="entry name" value="Hydrolase"/>
    <property type="match status" value="1"/>
</dbReference>
<dbReference type="InterPro" id="IPR059000">
    <property type="entry name" value="ATPase_P-type_domA"/>
</dbReference>
<sequence length="1012" mass="109922">MKEVVLIVRGMTCASCVNAVVGQVEALEGVSSCDVSLVTSECKVVSEDSVATDGIIEAVEDCGFDCELIREKSMAPALCRGFIGIKGMTCSSCVATVTKQLEAIEGVSDVDVSLMTEECTVVFDPQLVAIEDIKETIDDCGFDGTVFSSEPVGGADSRAKYVDLRLLGFNSKDDNELDQLTDKLRGFKQDNAGILDMALNTEDYCLSVHFDTQIIGIRKIIDILESLGINAVVDVSFDKHTQLNLLTKASEIRYWKSACVKSCIVAFVTMVLYMGLPALFPSLMKDKIFPYSSVGAVNGLYYRDIIGFFLASYVQFVIGATFYKSAWASLKHYAGTMDTLVCFSTTCAYLFSLYSMTECIVSPPASGKLPKVIFDTSVMIVAYISIGKYLENKAKSKTSTALSKLISLTPSSCIIVDKDDDSITQEIGIELLEVGDIAMVKPGAKIPSDGIVTKGISEVDESLMTGETNLVVKEIGSVVTGGTINGSGLIYFEVTSVGDDTKLANIIKVMKNAQLKKASIQRYTDYVASIFVPTVLILSLLTFIVWTSLTRSEKIISKLSIFGETSESRFYMCLQIATSVVIVACPCALGLATPTAIMVGTGVASENGVLIKGGDVLEKFNEVNTFVFDKTGTLTTGHMTVQQFVGNAEMIKNLFYLECIERAEALSDHPVSKAVVKYCRDLLGESFEGTSMIIEDEQLITGKGIKCTVKAADKTLRITVGNKSLMDEDSLGEFWQMYGRAGPCTVTYLALDDKVCGRFELLDEVKSDAKDVIRYLRNNNYEVFMVTGDTHKSAMKVAEMVDIPPNNVYSEVTPDGKSQTVEYLREEGRVIAFIGDGINDSLALVTSDLGIAISSGTEVAIEAAGIVILNDPDTDEPTLKGVVNALDLSIRTFRRVKLNLFWALCYNVFMLPIAMGILVPWGITLHPMVAGLAMAFSSVSVVVNSLMLKWWKAPELTSKNSHSSKGYGYYTKGTEQLNRLLGSASTGMSDDTEIEIQDLELQPTSLSSQRTL</sequence>
<keyword evidence="8 15" id="KW-0067">ATP-binding</keyword>
<evidence type="ECO:0000256" key="7">
    <source>
        <dbReference type="ARBA" id="ARBA00022741"/>
    </source>
</evidence>
<dbReference type="EC" id="7.2.2.8" evidence="2"/>
<dbReference type="InterPro" id="IPR001757">
    <property type="entry name" value="P_typ_ATPase"/>
</dbReference>
<feature type="transmembrane region" description="Helical" evidence="15">
    <location>
        <begin position="300"/>
        <end position="323"/>
    </location>
</feature>
<dbReference type="FunFam" id="2.70.150.10:FF:000002">
    <property type="entry name" value="Copper-transporting ATPase 1, putative"/>
    <property type="match status" value="1"/>
</dbReference>
<dbReference type="Gene3D" id="3.40.1110.10">
    <property type="entry name" value="Calcium-transporting ATPase, cytoplasmic domain N"/>
    <property type="match status" value="1"/>
</dbReference>
<dbReference type="Pfam" id="PF00122">
    <property type="entry name" value="E1-E2_ATPase"/>
    <property type="match status" value="1"/>
</dbReference>
<evidence type="ECO:0000256" key="6">
    <source>
        <dbReference type="ARBA" id="ARBA00022737"/>
    </source>
</evidence>
<name>A0A0W0DQB1_CANGB</name>
<evidence type="ECO:0000259" key="16">
    <source>
        <dbReference type="PROSITE" id="PS50846"/>
    </source>
</evidence>
<evidence type="ECO:0000256" key="10">
    <source>
        <dbReference type="ARBA" id="ARBA00022989"/>
    </source>
</evidence>
<dbReference type="SFLD" id="SFLDG00002">
    <property type="entry name" value="C1.7:_P-type_atpase_like"/>
    <property type="match status" value="1"/>
</dbReference>
<dbReference type="Pfam" id="PF00403">
    <property type="entry name" value="HMA"/>
    <property type="match status" value="2"/>
</dbReference>
<dbReference type="SFLD" id="SFLDF00027">
    <property type="entry name" value="p-type_atpase"/>
    <property type="match status" value="1"/>
</dbReference>
<evidence type="ECO:0000256" key="5">
    <source>
        <dbReference type="ARBA" id="ARBA00022723"/>
    </source>
</evidence>
<dbReference type="Gene3D" id="3.40.50.1000">
    <property type="entry name" value="HAD superfamily/HAD-like"/>
    <property type="match status" value="1"/>
</dbReference>
<dbReference type="VEuPathDB" id="FungiDB:CAGL0M08602g"/>
<evidence type="ECO:0000256" key="13">
    <source>
        <dbReference type="ARBA" id="ARBA00023136"/>
    </source>
</evidence>
<dbReference type="SUPFAM" id="SSF81665">
    <property type="entry name" value="Calcium ATPase, transmembrane domain M"/>
    <property type="match status" value="1"/>
</dbReference>
<accession>A0A0W0DQB1</accession>
<gene>
    <name evidence="17" type="ORF">AO440_004222</name>
</gene>
<dbReference type="FunFam" id="3.30.70.100:FF:000043">
    <property type="entry name" value="Copper-transporting ATPase 2"/>
    <property type="match status" value="1"/>
</dbReference>
<protein>
    <recommendedName>
        <fullName evidence="2">P-type Cu(+) transporter</fullName>
        <ecNumber evidence="2">7.2.2.8</ecNumber>
    </recommendedName>
    <alternativeName>
        <fullName evidence="14">Cu(2+)-ATPase</fullName>
    </alternativeName>
</protein>
<feature type="transmembrane region" description="Helical" evidence="15">
    <location>
        <begin position="929"/>
        <end position="951"/>
    </location>
</feature>